<evidence type="ECO:0000313" key="2">
    <source>
        <dbReference type="Proteomes" id="UP001176941"/>
    </source>
</evidence>
<protein>
    <submittedName>
        <fullName evidence="1">Uncharacterized protein</fullName>
    </submittedName>
</protein>
<gene>
    <name evidence="1" type="ORF">MRATA1EN1_LOCUS11869</name>
</gene>
<dbReference type="EMBL" id="OX459957">
    <property type="protein sequence ID" value="CAI9162907.1"/>
    <property type="molecule type" value="Genomic_DNA"/>
</dbReference>
<proteinExistence type="predicted"/>
<keyword evidence="2" id="KW-1185">Reference proteome</keyword>
<evidence type="ECO:0000313" key="1">
    <source>
        <dbReference type="EMBL" id="CAI9162907.1"/>
    </source>
</evidence>
<accession>A0ABN8YMV3</accession>
<dbReference type="Proteomes" id="UP001176941">
    <property type="component" value="Chromosome 21"/>
</dbReference>
<name>A0ABN8YMV3_RANTA</name>
<organism evidence="1 2">
    <name type="scientific">Rangifer tarandus platyrhynchus</name>
    <name type="common">Svalbard reindeer</name>
    <dbReference type="NCBI Taxonomy" id="3082113"/>
    <lineage>
        <taxon>Eukaryota</taxon>
        <taxon>Metazoa</taxon>
        <taxon>Chordata</taxon>
        <taxon>Craniata</taxon>
        <taxon>Vertebrata</taxon>
        <taxon>Euteleostomi</taxon>
        <taxon>Mammalia</taxon>
        <taxon>Eutheria</taxon>
        <taxon>Laurasiatheria</taxon>
        <taxon>Artiodactyla</taxon>
        <taxon>Ruminantia</taxon>
        <taxon>Pecora</taxon>
        <taxon>Cervidae</taxon>
        <taxon>Odocoileinae</taxon>
        <taxon>Rangifer</taxon>
    </lineage>
</organism>
<reference evidence="1" key="1">
    <citation type="submission" date="2023-04" db="EMBL/GenBank/DDBJ databases">
        <authorList>
            <consortium name="ELIXIR-Norway"/>
        </authorList>
    </citation>
    <scope>NUCLEOTIDE SEQUENCE [LARGE SCALE GENOMIC DNA]</scope>
</reference>
<sequence length="176" mass="18573">MKAKGLEGLTARIGRLGPGSPRLSLFGEIERSAPSSEDLLTNSLPGAPSCAIAAWSHLQATPSLSLDRGPLHGHQCSARIPPLGAGPPPRTPRERWPITSGVLWEASFHFPAADPAVPANPRARPQATSHRLWGLPCAGSVSFARSRVSRVLRVLRRAVQSGSSEKTLAGNLDLCG</sequence>